<evidence type="ECO:0000256" key="2">
    <source>
        <dbReference type="SAM" id="Phobius"/>
    </source>
</evidence>
<protein>
    <submittedName>
        <fullName evidence="3">Uncharacterized protein</fullName>
    </submittedName>
</protein>
<feature type="transmembrane region" description="Helical" evidence="2">
    <location>
        <begin position="60"/>
        <end position="78"/>
    </location>
</feature>
<feature type="compositionally biased region" description="Basic and acidic residues" evidence="1">
    <location>
        <begin position="317"/>
        <end position="328"/>
    </location>
</feature>
<feature type="compositionally biased region" description="Pro residues" evidence="1">
    <location>
        <begin position="692"/>
        <end position="705"/>
    </location>
</feature>
<feature type="compositionally biased region" description="Polar residues" evidence="1">
    <location>
        <begin position="764"/>
        <end position="788"/>
    </location>
</feature>
<comment type="caution">
    <text evidence="3">The sequence shown here is derived from an EMBL/GenBank/DDBJ whole genome shotgun (WGS) entry which is preliminary data.</text>
</comment>
<keyword evidence="4" id="KW-1185">Reference proteome</keyword>
<sequence length="1183" mass="127100">MLPLIPTLALSFVSFIASAFVILRIVIPILPPHPLSRRVPPSEFGLPNFKSLSPADKSHIWLAACDILALSIFVWQAVSEAFGGPSLYDVTYSPLAAIRLWFALTLRQSCLLVVASLTLLHVRIGRPVSFGEKHWMLWSPTLLLIATSTALAGVLAGAGLPSFFYGLVAYSATLAVLSSVAFGCLIGTLIIIKRNIAAFNDLHDPWPPAKEVIEKPRPSFATDDVNGLKDGSSWITSRASSRQGSISAFSFSTHHSRMPSNSSSRINHPAVASHPSIPSKSSYWFNPGTPHHGRESPIPPVPPLPAPYRPASPLLHGECDPFRRDGPRRVGSQSSWLTEPSSDQTTLSAWSFPPSRPCSPVTPRLLATHPPSPDVFNAELFRSCSRSSSTPIITSNGVLGGYGYSPGIAKAEGGSSSPASSSSDGLDVSVYRTIGWLLIIWIPFGLSLPYFLMIQPHASLPSPVISLFLVLSATLSSPILACNILLRSPIPIPSGLFDSYSDPPSVVMRAPSPATTLYSREYKGSASITVVESRRSGDVWVSNGDAVDGRSKLGRAFGMLSPNPKLAVLPSIKSSKRDEPLTPPLPIKVEDVDQVPRTPRSENLEEMGVRRNCSEASSYMSGVDTFATQIMVAERHYSTLATTMVLPPSPDHSSSMEICATGVESSPTETKRRSGHLRVRSIPSTPGSRSPISPPPSTPLPPTPPSIKNLQASHRLTHRKSASSSVYSFGAIDTTAEIDALSAGLLPLLVPGLKFGGGTKVRNSWRSSHGNQNTTLGGMSSGFSSPDLHSTPLPTERNTRTRKVSGHKRQPHSLPLLNLDKEGATGNWRKDVDNTLEKRLEPYNPSAIDNRRNTVQFDEFGAPQYLTITVKDEDGPLRSAPAAIPNRASLGRSISMKTGDGLSPLDIPESANPARNSLVTLLSALDHEFTLVDQDNAAAPPPSANSDVTLFEFNTSSEGPQAESTPHESNKARTRNSGVQQAPPPVPPLPSKIITEPTKRSSITYVKSDENAPPTATTMTTTTTSTTTTTTTTTKTTSRHGADKPPATIAEPSSRIRPLNTKSKTNKLPYKAKASHSENGSITAGGPPKVGLRPLSLLKDRDVNQVVPRANTQPLVLGKKHHKKVVDENAGVVQEDSPQARKGLRPLKLARSETTKQRAMLREVEDLPQVVIRPPSVGSDECF</sequence>
<feature type="compositionally biased region" description="Low complexity" evidence="1">
    <location>
        <begin position="1015"/>
        <end position="1036"/>
    </location>
</feature>
<name>A0AAD5V9H5_9APHY</name>
<feature type="compositionally biased region" description="Basic residues" evidence="1">
    <location>
        <begin position="800"/>
        <end position="811"/>
    </location>
</feature>
<evidence type="ECO:0000313" key="4">
    <source>
        <dbReference type="Proteomes" id="UP001212997"/>
    </source>
</evidence>
<feature type="compositionally biased region" description="Polar residues" evidence="1">
    <location>
        <begin position="257"/>
        <end position="266"/>
    </location>
</feature>
<keyword evidence="2" id="KW-1133">Transmembrane helix</keyword>
<feature type="region of interest" description="Disordered" evidence="1">
    <location>
        <begin position="257"/>
        <end position="342"/>
    </location>
</feature>
<accession>A0AAD5V9H5</accession>
<feature type="region of interest" description="Disordered" evidence="1">
    <location>
        <begin position="956"/>
        <end position="1088"/>
    </location>
</feature>
<feature type="compositionally biased region" description="Low complexity" evidence="1">
    <location>
        <begin position="681"/>
        <end position="691"/>
    </location>
</feature>
<proteinExistence type="predicted"/>
<feature type="transmembrane region" description="Helical" evidence="2">
    <location>
        <begin position="141"/>
        <end position="164"/>
    </location>
</feature>
<feature type="transmembrane region" description="Helical" evidence="2">
    <location>
        <begin position="434"/>
        <end position="452"/>
    </location>
</feature>
<feature type="transmembrane region" description="Helical" evidence="2">
    <location>
        <begin position="6"/>
        <end position="27"/>
    </location>
</feature>
<reference evidence="3" key="1">
    <citation type="submission" date="2022-07" db="EMBL/GenBank/DDBJ databases">
        <title>Genome Sequence of Physisporinus lineatus.</title>
        <authorList>
            <person name="Buettner E."/>
        </authorList>
    </citation>
    <scope>NUCLEOTIDE SEQUENCE</scope>
    <source>
        <strain evidence="3">VT162</strain>
    </source>
</reference>
<feature type="compositionally biased region" description="Polar residues" evidence="1">
    <location>
        <begin position="331"/>
        <end position="342"/>
    </location>
</feature>
<organism evidence="3 4">
    <name type="scientific">Meripilus lineatus</name>
    <dbReference type="NCBI Taxonomy" id="2056292"/>
    <lineage>
        <taxon>Eukaryota</taxon>
        <taxon>Fungi</taxon>
        <taxon>Dikarya</taxon>
        <taxon>Basidiomycota</taxon>
        <taxon>Agaricomycotina</taxon>
        <taxon>Agaricomycetes</taxon>
        <taxon>Polyporales</taxon>
        <taxon>Meripilaceae</taxon>
        <taxon>Meripilus</taxon>
    </lineage>
</organism>
<feature type="compositionally biased region" description="Pro residues" evidence="1">
    <location>
        <begin position="297"/>
        <end position="310"/>
    </location>
</feature>
<feature type="region of interest" description="Disordered" evidence="1">
    <location>
        <begin position="764"/>
        <end position="820"/>
    </location>
</feature>
<feature type="transmembrane region" description="Helical" evidence="2">
    <location>
        <begin position="170"/>
        <end position="192"/>
    </location>
</feature>
<evidence type="ECO:0000256" key="1">
    <source>
        <dbReference type="SAM" id="MobiDB-lite"/>
    </source>
</evidence>
<dbReference type="EMBL" id="JANAWD010000077">
    <property type="protein sequence ID" value="KAJ3487992.1"/>
    <property type="molecule type" value="Genomic_DNA"/>
</dbReference>
<feature type="transmembrane region" description="Helical" evidence="2">
    <location>
        <begin position="98"/>
        <end position="120"/>
    </location>
</feature>
<keyword evidence="2" id="KW-0812">Transmembrane</keyword>
<keyword evidence="2" id="KW-0472">Membrane</keyword>
<dbReference type="Proteomes" id="UP001212997">
    <property type="component" value="Unassembled WGS sequence"/>
</dbReference>
<dbReference type="AlphaFoldDB" id="A0AAD5V9H5"/>
<evidence type="ECO:0000313" key="3">
    <source>
        <dbReference type="EMBL" id="KAJ3487992.1"/>
    </source>
</evidence>
<feature type="region of interest" description="Disordered" evidence="1">
    <location>
        <begin position="648"/>
        <end position="709"/>
    </location>
</feature>
<gene>
    <name evidence="3" type="ORF">NLI96_g3141</name>
</gene>